<evidence type="ECO:0000313" key="5">
    <source>
        <dbReference type="Proteomes" id="UP000316095"/>
    </source>
</evidence>
<proteinExistence type="predicted"/>
<accession>A0A5C5XKE8</accession>
<feature type="region of interest" description="Disordered" evidence="2">
    <location>
        <begin position="354"/>
        <end position="407"/>
    </location>
</feature>
<dbReference type="OrthoDB" id="288013at2"/>
<dbReference type="RefSeq" id="WP_146504707.1">
    <property type="nucleotide sequence ID" value="NZ_SJPG01000001.1"/>
</dbReference>
<feature type="signal peptide" evidence="3">
    <location>
        <begin position="1"/>
        <end position="33"/>
    </location>
</feature>
<organism evidence="4 5">
    <name type="scientific">Rubinisphaera italica</name>
    <dbReference type="NCBI Taxonomy" id="2527969"/>
    <lineage>
        <taxon>Bacteria</taxon>
        <taxon>Pseudomonadati</taxon>
        <taxon>Planctomycetota</taxon>
        <taxon>Planctomycetia</taxon>
        <taxon>Planctomycetales</taxon>
        <taxon>Planctomycetaceae</taxon>
        <taxon>Rubinisphaera</taxon>
    </lineage>
</organism>
<comment type="caution">
    <text evidence="4">The sequence shown here is derived from an EMBL/GenBank/DDBJ whole genome shotgun (WGS) entry which is preliminary data.</text>
</comment>
<keyword evidence="1" id="KW-0175">Coiled coil</keyword>
<dbReference type="AlphaFoldDB" id="A0A5C5XKE8"/>
<keyword evidence="5" id="KW-1185">Reference proteome</keyword>
<evidence type="ECO:0000256" key="2">
    <source>
        <dbReference type="SAM" id="MobiDB-lite"/>
    </source>
</evidence>
<dbReference type="Gene3D" id="2.30.30.40">
    <property type="entry name" value="SH3 Domains"/>
    <property type="match status" value="1"/>
</dbReference>
<gene>
    <name evidence="4" type="ORF">Pan54_36520</name>
</gene>
<feature type="chain" id="PRO_5022698491" description="Bacterial SH3 domain protein" evidence="3">
    <location>
        <begin position="34"/>
        <end position="562"/>
    </location>
</feature>
<evidence type="ECO:0000313" key="4">
    <source>
        <dbReference type="EMBL" id="TWT62901.1"/>
    </source>
</evidence>
<evidence type="ECO:0000256" key="1">
    <source>
        <dbReference type="SAM" id="Coils"/>
    </source>
</evidence>
<dbReference type="Proteomes" id="UP000316095">
    <property type="component" value="Unassembled WGS sequence"/>
</dbReference>
<name>A0A5C5XKE8_9PLAN</name>
<evidence type="ECO:0000256" key="3">
    <source>
        <dbReference type="SAM" id="SignalP"/>
    </source>
</evidence>
<reference evidence="4 5" key="1">
    <citation type="submission" date="2019-02" db="EMBL/GenBank/DDBJ databases">
        <title>Deep-cultivation of Planctomycetes and their phenomic and genomic characterization uncovers novel biology.</title>
        <authorList>
            <person name="Wiegand S."/>
            <person name="Jogler M."/>
            <person name="Boedeker C."/>
            <person name="Pinto D."/>
            <person name="Vollmers J."/>
            <person name="Rivas-Marin E."/>
            <person name="Kohn T."/>
            <person name="Peeters S.H."/>
            <person name="Heuer A."/>
            <person name="Rast P."/>
            <person name="Oberbeckmann S."/>
            <person name="Bunk B."/>
            <person name="Jeske O."/>
            <person name="Meyerdierks A."/>
            <person name="Storesund J.E."/>
            <person name="Kallscheuer N."/>
            <person name="Luecker S."/>
            <person name="Lage O.M."/>
            <person name="Pohl T."/>
            <person name="Merkel B.J."/>
            <person name="Hornburger P."/>
            <person name="Mueller R.-W."/>
            <person name="Bruemmer F."/>
            <person name="Labrenz M."/>
            <person name="Spormann A.M."/>
            <person name="Op Den Camp H."/>
            <person name="Overmann J."/>
            <person name="Amann R."/>
            <person name="Jetten M.S.M."/>
            <person name="Mascher T."/>
            <person name="Medema M.H."/>
            <person name="Devos D.P."/>
            <person name="Kaster A.-K."/>
            <person name="Ovreas L."/>
            <person name="Rohde M."/>
            <person name="Galperin M.Y."/>
            <person name="Jogler C."/>
        </authorList>
    </citation>
    <scope>NUCLEOTIDE SEQUENCE [LARGE SCALE GENOMIC DNA]</scope>
    <source>
        <strain evidence="4 5">Pan54</strain>
    </source>
</reference>
<protein>
    <recommendedName>
        <fullName evidence="6">Bacterial SH3 domain protein</fullName>
    </recommendedName>
</protein>
<feature type="region of interest" description="Disordered" evidence="2">
    <location>
        <begin position="425"/>
        <end position="469"/>
    </location>
</feature>
<sequence length="562" mass="62462" precursor="true">MCPARPRFCHSNTLRLLCSSICLVIGLSTNAFAGMQFPYEAQTNTADVAVHSGPGSRFYLTGALKKGEKVQVHRHDPGGWYMIVPPDGSYSLVRAEYVKKEGGGSGVVAENNVIVRVGSQLSDHHEVEQRRLMKGDKVRILGEEQIEDRGRVVSMFKVEPPRGEFRWVKGDYLIPVDSNLRKEHDTNPFAYPSNGIELEMKDPVERKPVDRYPVAEKKSAHFVVDSQEKAMRVDRPDEQWSHETGVVANNVDLKAIEKDRDILDALDHNFRHMIDQDISQWKLNDLRHDYQKLQKNTKIDAIASQVELRMQAMEKYQKLKAEFDELERLSQATDQRDAELASMKAETSIAALQNQSPFSESEQYAFGQPSDNFAFPSDETSFLPDLGPDPNGNNQPSNESMAFGGHTFQPSEQTAQLPQQEMASAPNGNLLSQNPTTEYPTPTPDPLFGNGVAPSQVAATPPPQYQMQQNQIPQNQPGYVGAGIVQRVPNWNGRSPQHALVTPQGQFLAYLQPQAGVNLDAYIGQSVGLQGGRQHIPTLGTDVITVTGLNAVQLNPQAPIYR</sequence>
<dbReference type="EMBL" id="SJPG01000001">
    <property type="protein sequence ID" value="TWT62901.1"/>
    <property type="molecule type" value="Genomic_DNA"/>
</dbReference>
<feature type="coiled-coil region" evidence="1">
    <location>
        <begin position="309"/>
        <end position="336"/>
    </location>
</feature>
<feature type="compositionally biased region" description="Polar residues" evidence="2">
    <location>
        <begin position="391"/>
        <end position="400"/>
    </location>
</feature>
<keyword evidence="3" id="KW-0732">Signal</keyword>
<feature type="compositionally biased region" description="Polar residues" evidence="2">
    <location>
        <begin position="425"/>
        <end position="434"/>
    </location>
</feature>
<evidence type="ECO:0008006" key="6">
    <source>
        <dbReference type="Google" id="ProtNLM"/>
    </source>
</evidence>